<evidence type="ECO:0000313" key="4">
    <source>
        <dbReference type="Proteomes" id="UP000256514"/>
    </source>
</evidence>
<accession>A0A3D8IPA7</accession>
<protein>
    <recommendedName>
        <fullName evidence="2">TraK C-terminal domain-containing protein</fullName>
    </recommendedName>
</protein>
<dbReference type="Proteomes" id="UP000256514">
    <property type="component" value="Unassembled WGS sequence"/>
</dbReference>
<keyword evidence="4" id="KW-1185">Reference proteome</keyword>
<feature type="domain" description="TraK C-terminal" evidence="2">
    <location>
        <begin position="226"/>
        <end position="324"/>
    </location>
</feature>
<evidence type="ECO:0000313" key="3">
    <source>
        <dbReference type="EMBL" id="RDU66444.1"/>
    </source>
</evidence>
<name>A0A3D8IPA7_9HELI</name>
<dbReference type="OrthoDB" id="5325339at2"/>
<dbReference type="EMBL" id="NXLT01000006">
    <property type="protein sequence ID" value="RDU66444.1"/>
    <property type="molecule type" value="Genomic_DNA"/>
</dbReference>
<evidence type="ECO:0000256" key="1">
    <source>
        <dbReference type="SAM" id="MobiDB-lite"/>
    </source>
</evidence>
<evidence type="ECO:0000259" key="2">
    <source>
        <dbReference type="Pfam" id="PF23536"/>
    </source>
</evidence>
<feature type="region of interest" description="Disordered" evidence="1">
    <location>
        <begin position="63"/>
        <end position="87"/>
    </location>
</feature>
<dbReference type="AlphaFoldDB" id="A0A3D8IPA7"/>
<sequence>MNKKICMGIFYFLTLGILYGEEPAGKINDLIQSLADPQQEQKGIINTQEESSISYPIEERETQVISSTPELTQQPSGSNTKKKKPDYANMPIPVGAKLVTMRTELSFPVTQEKYTVIEFPFEIKAELGEFEAVLTEEEANSLSETKGENQRQPVSIAQKENKLIINSSLVGKIEAVIWGGQYPIVANIMVNPKKDKNLSHGYYVVREQDVYIRNGSKVKKLENNNHEKVIGIITAAMYKDLKPKGYERRNVKKSYKYKEYDIELVHDYSLEGDHYAGEKWEIINKNKTKPLNLYEEMFYVPGTYSISFFANPIGPGKSTSMYIVKKNNLKKNRD</sequence>
<dbReference type="RefSeq" id="WP_115571398.1">
    <property type="nucleotide sequence ID" value="NZ_NXLT01000006.1"/>
</dbReference>
<gene>
    <name evidence="3" type="ORF">CQA54_07020</name>
</gene>
<dbReference type="InterPro" id="IPR055397">
    <property type="entry name" value="TraK_C"/>
</dbReference>
<feature type="compositionally biased region" description="Polar residues" evidence="1">
    <location>
        <begin position="63"/>
        <end position="79"/>
    </location>
</feature>
<proteinExistence type="predicted"/>
<dbReference type="Pfam" id="PF23536">
    <property type="entry name" value="TraK_C"/>
    <property type="match status" value="1"/>
</dbReference>
<comment type="caution">
    <text evidence="3">The sequence shown here is derived from an EMBL/GenBank/DDBJ whole genome shotgun (WGS) entry which is preliminary data.</text>
</comment>
<organism evidence="3 4">
    <name type="scientific">Helicobacter equorum</name>
    <dbReference type="NCBI Taxonomy" id="361872"/>
    <lineage>
        <taxon>Bacteria</taxon>
        <taxon>Pseudomonadati</taxon>
        <taxon>Campylobacterota</taxon>
        <taxon>Epsilonproteobacteria</taxon>
        <taxon>Campylobacterales</taxon>
        <taxon>Helicobacteraceae</taxon>
        <taxon>Helicobacter</taxon>
    </lineage>
</organism>
<reference evidence="3 4" key="1">
    <citation type="submission" date="2018-04" db="EMBL/GenBank/DDBJ databases">
        <title>Novel Campyloabacter and Helicobacter Species and Strains.</title>
        <authorList>
            <person name="Mannion A.J."/>
            <person name="Shen Z."/>
            <person name="Fox J.G."/>
        </authorList>
    </citation>
    <scope>NUCLEOTIDE SEQUENCE [LARGE SCALE GENOMIC DNA]</scope>
    <source>
        <strain evidence="3 4">MIT 12-6600</strain>
    </source>
</reference>